<dbReference type="InterPro" id="IPR006429">
    <property type="entry name" value="Phage_lambda_portal"/>
</dbReference>
<reference evidence="1" key="1">
    <citation type="journal article" date="2014" name="Front. Microbiol.">
        <title>High frequency of phylogenetically diverse reductive dehalogenase-homologous genes in deep subseafloor sedimentary metagenomes.</title>
        <authorList>
            <person name="Kawai M."/>
            <person name="Futagami T."/>
            <person name="Toyoda A."/>
            <person name="Takaki Y."/>
            <person name="Nishi S."/>
            <person name="Hori S."/>
            <person name="Arai W."/>
            <person name="Tsubouchi T."/>
            <person name="Morono Y."/>
            <person name="Uchiyama I."/>
            <person name="Ito T."/>
            <person name="Fujiyama A."/>
            <person name="Inagaki F."/>
            <person name="Takami H."/>
        </authorList>
    </citation>
    <scope>NUCLEOTIDE SEQUENCE</scope>
    <source>
        <strain evidence="1">Expedition CK06-06</strain>
    </source>
</reference>
<name>X1VEN5_9ZZZZ</name>
<dbReference type="EMBL" id="BARW01026341">
    <property type="protein sequence ID" value="GAJ16252.1"/>
    <property type="molecule type" value="Genomic_DNA"/>
</dbReference>
<dbReference type="GO" id="GO:0019068">
    <property type="term" value="P:virion assembly"/>
    <property type="evidence" value="ECO:0007669"/>
    <property type="project" value="InterPro"/>
</dbReference>
<dbReference type="GO" id="GO:0005198">
    <property type="term" value="F:structural molecule activity"/>
    <property type="evidence" value="ECO:0007669"/>
    <property type="project" value="InterPro"/>
</dbReference>
<organism evidence="1">
    <name type="scientific">marine sediment metagenome</name>
    <dbReference type="NCBI Taxonomy" id="412755"/>
    <lineage>
        <taxon>unclassified sequences</taxon>
        <taxon>metagenomes</taxon>
        <taxon>ecological metagenomes</taxon>
    </lineage>
</organism>
<accession>X1VEN5</accession>
<dbReference type="AlphaFoldDB" id="X1VEN5"/>
<comment type="caution">
    <text evidence="1">The sequence shown here is derived from an EMBL/GenBank/DDBJ whole genome shotgun (WGS) entry which is preliminary data.</text>
</comment>
<feature type="non-terminal residue" evidence="1">
    <location>
        <position position="251"/>
    </location>
</feature>
<dbReference type="Pfam" id="PF05136">
    <property type="entry name" value="Phage_portal_2"/>
    <property type="match status" value="1"/>
</dbReference>
<proteinExistence type="predicted"/>
<sequence length="251" mass="28394">MQQDQQTTPSHDTRLTYLGRRLTEAFDELWDNFVDPADSLYDLDGTRWTRLGGDGVPGASPDATLGNEQQLAEVRNQCRALAATNEFAINGHENRVSYVVGTGHTYRIVARKDCDASQQTIRQAQAVLDEFLHVNKWHQRQQEIVRRKDRDGECFLRLFAVDDGTTIVRFVEPDQVTTPTGRSGDPAASLGIQTDPHDVETVIGYWIDGRLVDGAELQHRKLGVDANVRRGLPLFYPVRKNLRRAEKLLRN</sequence>
<gene>
    <name evidence="1" type="ORF">S12H4_42977</name>
</gene>
<evidence type="ECO:0000313" key="1">
    <source>
        <dbReference type="EMBL" id="GAJ16252.1"/>
    </source>
</evidence>
<protein>
    <submittedName>
        <fullName evidence="1">Uncharacterized protein</fullName>
    </submittedName>
</protein>